<evidence type="ECO:0000313" key="2">
    <source>
        <dbReference type="EMBL" id="KAF6272174.1"/>
    </source>
</evidence>
<dbReference type="EMBL" id="JABWUV010000035">
    <property type="protein sequence ID" value="KAF6272174.1"/>
    <property type="molecule type" value="Genomic_DNA"/>
</dbReference>
<name>A0A7J7R7V3_MYOMY</name>
<evidence type="ECO:0000313" key="3">
    <source>
        <dbReference type="Proteomes" id="UP000527355"/>
    </source>
</evidence>
<comment type="caution">
    <text evidence="2">The sequence shown here is derived from an EMBL/GenBank/DDBJ whole genome shotgun (WGS) entry which is preliminary data.</text>
</comment>
<dbReference type="Proteomes" id="UP000527355">
    <property type="component" value="Unassembled WGS sequence"/>
</dbReference>
<accession>A0A7J7R7V3</accession>
<reference evidence="2 3" key="1">
    <citation type="journal article" date="2020" name="Nature">
        <title>Six reference-quality genomes reveal evolution of bat adaptations.</title>
        <authorList>
            <person name="Jebb D."/>
            <person name="Huang Z."/>
            <person name="Pippel M."/>
            <person name="Hughes G.M."/>
            <person name="Lavrichenko K."/>
            <person name="Devanna P."/>
            <person name="Winkler S."/>
            <person name="Jermiin L.S."/>
            <person name="Skirmuntt E.C."/>
            <person name="Katzourakis A."/>
            <person name="Burkitt-Gray L."/>
            <person name="Ray D.A."/>
            <person name="Sullivan K.A.M."/>
            <person name="Roscito J.G."/>
            <person name="Kirilenko B.M."/>
            <person name="Davalos L.M."/>
            <person name="Corthals A.P."/>
            <person name="Power M.L."/>
            <person name="Jones G."/>
            <person name="Ransome R.D."/>
            <person name="Dechmann D.K.N."/>
            <person name="Locatelli A.G."/>
            <person name="Puechmaille S.J."/>
            <person name="Fedrigo O."/>
            <person name="Jarvis E.D."/>
            <person name="Hiller M."/>
            <person name="Vernes S.C."/>
            <person name="Myers E.W."/>
            <person name="Teeling E.C."/>
        </authorList>
    </citation>
    <scope>NUCLEOTIDE SEQUENCE [LARGE SCALE GENOMIC DNA]</scope>
    <source>
        <strain evidence="2">MMyoMyo1</strain>
        <tissue evidence="2">Flight muscle</tissue>
    </source>
</reference>
<organism evidence="2 3">
    <name type="scientific">Myotis myotis</name>
    <name type="common">Greater mouse-eared bat</name>
    <name type="synonym">Vespertilio myotis</name>
    <dbReference type="NCBI Taxonomy" id="51298"/>
    <lineage>
        <taxon>Eukaryota</taxon>
        <taxon>Metazoa</taxon>
        <taxon>Chordata</taxon>
        <taxon>Craniata</taxon>
        <taxon>Vertebrata</taxon>
        <taxon>Euteleostomi</taxon>
        <taxon>Mammalia</taxon>
        <taxon>Eutheria</taxon>
        <taxon>Laurasiatheria</taxon>
        <taxon>Chiroptera</taxon>
        <taxon>Yangochiroptera</taxon>
        <taxon>Vespertilionidae</taxon>
        <taxon>Myotis</taxon>
    </lineage>
</organism>
<dbReference type="AlphaFoldDB" id="A0A7J7R7V3"/>
<keyword evidence="3" id="KW-1185">Reference proteome</keyword>
<protein>
    <submittedName>
        <fullName evidence="2">Uncharacterized protein</fullName>
    </submittedName>
</protein>
<proteinExistence type="predicted"/>
<gene>
    <name evidence="2" type="ORF">mMyoMyo1_017389</name>
</gene>
<evidence type="ECO:0000256" key="1">
    <source>
        <dbReference type="SAM" id="MobiDB-lite"/>
    </source>
</evidence>
<feature type="region of interest" description="Disordered" evidence="1">
    <location>
        <begin position="1"/>
        <end position="78"/>
    </location>
</feature>
<feature type="compositionally biased region" description="Polar residues" evidence="1">
    <location>
        <begin position="44"/>
        <end position="55"/>
    </location>
</feature>
<sequence>MPEPGALPCYQSPPHDPPTGPWGLISYKREHRQPGTALPESLRESSQPGSTAGTQREQRPPVTGTISITTPHKLRGNS</sequence>